<comment type="caution">
    <text evidence="11">The sequence shown here is derived from an EMBL/GenBank/DDBJ whole genome shotgun (WGS) entry which is preliminary data.</text>
</comment>
<evidence type="ECO:0000313" key="12">
    <source>
        <dbReference type="Proteomes" id="UP000295783"/>
    </source>
</evidence>
<gene>
    <name evidence="11" type="ORF">A8950_2446</name>
</gene>
<dbReference type="GO" id="GO:0005886">
    <property type="term" value="C:plasma membrane"/>
    <property type="evidence" value="ECO:0007669"/>
    <property type="project" value="UniProtKB-SubCell"/>
</dbReference>
<keyword evidence="5 9" id="KW-0812">Transmembrane</keyword>
<name>A0A4R6WVU5_9PROT</name>
<feature type="domain" description="Tripartite ATP-independent periplasmic transporters DctQ component" evidence="10">
    <location>
        <begin position="32"/>
        <end position="160"/>
    </location>
</feature>
<organism evidence="11 12">
    <name type="scientific">Dongia mobilis</name>
    <dbReference type="NCBI Taxonomy" id="578943"/>
    <lineage>
        <taxon>Bacteria</taxon>
        <taxon>Pseudomonadati</taxon>
        <taxon>Pseudomonadota</taxon>
        <taxon>Alphaproteobacteria</taxon>
        <taxon>Rhodospirillales</taxon>
        <taxon>Dongiaceae</taxon>
        <taxon>Dongia</taxon>
    </lineage>
</organism>
<feature type="transmembrane region" description="Helical" evidence="9">
    <location>
        <begin position="18"/>
        <end position="36"/>
    </location>
</feature>
<evidence type="ECO:0000256" key="8">
    <source>
        <dbReference type="ARBA" id="ARBA00038436"/>
    </source>
</evidence>
<evidence type="ECO:0000256" key="3">
    <source>
        <dbReference type="ARBA" id="ARBA00022475"/>
    </source>
</evidence>
<dbReference type="PANTHER" id="PTHR35011">
    <property type="entry name" value="2,3-DIKETO-L-GULONATE TRAP TRANSPORTER SMALL PERMEASE PROTEIN YIAM"/>
    <property type="match status" value="1"/>
</dbReference>
<accession>A0A4R6WVU5</accession>
<dbReference type="Pfam" id="PF04290">
    <property type="entry name" value="DctQ"/>
    <property type="match status" value="1"/>
</dbReference>
<evidence type="ECO:0000256" key="5">
    <source>
        <dbReference type="ARBA" id="ARBA00022692"/>
    </source>
</evidence>
<dbReference type="InterPro" id="IPR055348">
    <property type="entry name" value="DctQ"/>
</dbReference>
<dbReference type="PANTHER" id="PTHR35011:SF4">
    <property type="entry name" value="SLL1102 PROTEIN"/>
    <property type="match status" value="1"/>
</dbReference>
<comment type="similarity">
    <text evidence="8 9">Belongs to the TRAP transporter small permease family.</text>
</comment>
<evidence type="ECO:0000256" key="1">
    <source>
        <dbReference type="ARBA" id="ARBA00004429"/>
    </source>
</evidence>
<comment type="subunit">
    <text evidence="9">The complex comprises the extracytoplasmic solute receptor protein and the two transmembrane proteins.</text>
</comment>
<keyword evidence="7 9" id="KW-0472">Membrane</keyword>
<dbReference type="RefSeq" id="WP_133613935.1">
    <property type="nucleotide sequence ID" value="NZ_SNYW01000009.1"/>
</dbReference>
<evidence type="ECO:0000256" key="2">
    <source>
        <dbReference type="ARBA" id="ARBA00022448"/>
    </source>
</evidence>
<dbReference type="Proteomes" id="UP000295783">
    <property type="component" value="Unassembled WGS sequence"/>
</dbReference>
<dbReference type="GO" id="GO:0022857">
    <property type="term" value="F:transmembrane transporter activity"/>
    <property type="evidence" value="ECO:0007669"/>
    <property type="project" value="UniProtKB-UniRule"/>
</dbReference>
<reference evidence="11 12" key="1">
    <citation type="submission" date="2019-03" db="EMBL/GenBank/DDBJ databases">
        <title>Genomic Encyclopedia of Type Strains, Phase III (KMG-III): the genomes of soil and plant-associated and newly described type strains.</title>
        <authorList>
            <person name="Whitman W."/>
        </authorList>
    </citation>
    <scope>NUCLEOTIDE SEQUENCE [LARGE SCALE GENOMIC DNA]</scope>
    <source>
        <strain evidence="11 12">CGMCC 1.7660</strain>
    </source>
</reference>
<feature type="transmembrane region" description="Helical" evidence="9">
    <location>
        <begin position="92"/>
        <end position="115"/>
    </location>
</feature>
<evidence type="ECO:0000256" key="7">
    <source>
        <dbReference type="ARBA" id="ARBA00023136"/>
    </source>
</evidence>
<evidence type="ECO:0000256" key="4">
    <source>
        <dbReference type="ARBA" id="ARBA00022519"/>
    </source>
</evidence>
<dbReference type="InterPro" id="IPR007387">
    <property type="entry name" value="TRAP_DctQ"/>
</dbReference>
<sequence>MRGLIAGYVRLTDRISDYVGYLAAGLIFFMGATLMFDAFTRNVINMPVHWAVELTQFTLAAYYFMGGAFTLKNDSHVRMDLIYSALSDRGRAWINLVTSVCLIFYLVVTLIGGISSLDYAIETNERRFSIWNPSVIPIKALLVFCLVLMLMQAISLVFKHAATLRGEKLS</sequence>
<feature type="transmembrane region" description="Helical" evidence="9">
    <location>
        <begin position="135"/>
        <end position="158"/>
    </location>
</feature>
<keyword evidence="4 9" id="KW-0997">Cell inner membrane</keyword>
<dbReference type="EMBL" id="SNYW01000009">
    <property type="protein sequence ID" value="TDQ81378.1"/>
    <property type="molecule type" value="Genomic_DNA"/>
</dbReference>
<proteinExistence type="inferred from homology"/>
<evidence type="ECO:0000256" key="9">
    <source>
        <dbReference type="RuleBase" id="RU369079"/>
    </source>
</evidence>
<evidence type="ECO:0000259" key="10">
    <source>
        <dbReference type="Pfam" id="PF04290"/>
    </source>
</evidence>
<dbReference type="OrthoDB" id="9794346at2"/>
<dbReference type="AlphaFoldDB" id="A0A4R6WVU5"/>
<feature type="transmembrane region" description="Helical" evidence="9">
    <location>
        <begin position="48"/>
        <end position="71"/>
    </location>
</feature>
<comment type="subcellular location">
    <subcellularLocation>
        <location evidence="1 9">Cell inner membrane</location>
        <topology evidence="1 9">Multi-pass membrane protein</topology>
    </subcellularLocation>
</comment>
<protein>
    <recommendedName>
        <fullName evidence="9">TRAP transporter small permease protein</fullName>
    </recommendedName>
</protein>
<keyword evidence="2 9" id="KW-0813">Transport</keyword>
<keyword evidence="6 9" id="KW-1133">Transmembrane helix</keyword>
<evidence type="ECO:0000313" key="11">
    <source>
        <dbReference type="EMBL" id="TDQ81378.1"/>
    </source>
</evidence>
<evidence type="ECO:0000256" key="6">
    <source>
        <dbReference type="ARBA" id="ARBA00022989"/>
    </source>
</evidence>
<keyword evidence="3" id="KW-1003">Cell membrane</keyword>
<comment type="function">
    <text evidence="9">Part of the tripartite ATP-independent periplasmic (TRAP) transport system.</text>
</comment>
<keyword evidence="12" id="KW-1185">Reference proteome</keyword>